<name>A0A9Q4QS77_XYLFS</name>
<feature type="transmembrane region" description="Helical" evidence="2">
    <location>
        <begin position="214"/>
        <end position="236"/>
    </location>
</feature>
<evidence type="ECO:0000313" key="4">
    <source>
        <dbReference type="EMBL" id="MRU23246.1"/>
    </source>
</evidence>
<keyword evidence="2" id="KW-1133">Transmembrane helix</keyword>
<dbReference type="Pfam" id="PF05707">
    <property type="entry name" value="Zot"/>
    <property type="match status" value="1"/>
</dbReference>
<feature type="domain" description="Zona occludens toxin N-terminal" evidence="3">
    <location>
        <begin position="1"/>
        <end position="200"/>
    </location>
</feature>
<organism evidence="4 5">
    <name type="scientific">Xylella fastidiosa subsp. multiplex</name>
    <dbReference type="NCBI Taxonomy" id="644357"/>
    <lineage>
        <taxon>Bacteria</taxon>
        <taxon>Pseudomonadati</taxon>
        <taxon>Pseudomonadota</taxon>
        <taxon>Gammaproteobacteria</taxon>
        <taxon>Lysobacterales</taxon>
        <taxon>Lysobacteraceae</taxon>
        <taxon>Xylella</taxon>
    </lineage>
</organism>
<dbReference type="InterPro" id="IPR027417">
    <property type="entry name" value="P-loop_NTPase"/>
</dbReference>
<evidence type="ECO:0000259" key="3">
    <source>
        <dbReference type="Pfam" id="PF05707"/>
    </source>
</evidence>
<evidence type="ECO:0000313" key="5">
    <source>
        <dbReference type="Proteomes" id="UP000474061"/>
    </source>
</evidence>
<keyword evidence="2" id="KW-0812">Transmembrane</keyword>
<dbReference type="InterPro" id="IPR008900">
    <property type="entry name" value="Zot_N"/>
</dbReference>
<dbReference type="Proteomes" id="UP000474061">
    <property type="component" value="Unassembled WGS sequence"/>
</dbReference>
<dbReference type="RefSeq" id="WP_154128177.1">
    <property type="nucleotide sequence ID" value="NZ_CP052854.1"/>
</dbReference>
<comment type="caution">
    <text evidence="4">The sequence shown here is derived from an EMBL/GenBank/DDBJ whole genome shotgun (WGS) entry which is preliminary data.</text>
</comment>
<accession>A0A9Q4QS77</accession>
<gene>
    <name evidence="4" type="ORF">FG476_03875</name>
</gene>
<dbReference type="AlphaFoldDB" id="A0A9Q4QS77"/>
<evidence type="ECO:0000256" key="2">
    <source>
        <dbReference type="SAM" id="Phobius"/>
    </source>
</evidence>
<evidence type="ECO:0000256" key="1">
    <source>
        <dbReference type="SAM" id="MobiDB-lite"/>
    </source>
</evidence>
<reference evidence="4" key="1">
    <citation type="submission" date="2019-05" db="EMBL/GenBank/DDBJ databases">
        <authorList>
            <person name="Castillo A."/>
            <person name="Giampetruzzi A."/>
            <person name="Landa B."/>
            <person name="Saponari M."/>
            <person name="Almeida R.P.P."/>
            <person name="Moralejo E."/>
            <person name="Marco-Noales E."/>
            <person name="Velasco-Amo M.P."/>
            <person name="Roman-Ecija M."/>
            <person name="Navarro I."/>
            <person name="Monterde A."/>
            <person name="Barbe S."/>
        </authorList>
    </citation>
    <scope>NUCLEOTIDE SEQUENCE</scope>
    <source>
        <strain evidence="4">XYL1981</strain>
    </source>
</reference>
<reference evidence="4" key="2">
    <citation type="journal article" date="2020" name="Appl. Environ. Microbiol.">
        <title>Multiple intercontinental introductions associated with the emergence of a plant pathogen in Europe.</title>
        <authorList>
            <person name="Landa B.B."/>
            <person name="Castillo A.I."/>
            <person name="Giampetruzzi A."/>
            <person name="Kahn A."/>
            <person name="Roman-Ecija M."/>
            <person name="Velasco-Amo M.P."/>
            <person name="Navas-Cortes J.A."/>
            <person name="Marco-Noales E."/>
            <person name="Barbe S."/>
            <person name="Moralejo E."/>
            <person name="Coletta-Filho H.D."/>
            <person name="Saldarelli P."/>
            <person name="Saponari M."/>
            <person name="Almeida R.P.P."/>
        </authorList>
    </citation>
    <scope>NUCLEOTIDE SEQUENCE</scope>
    <source>
        <strain evidence="4">XYL1981</strain>
    </source>
</reference>
<dbReference type="Gene3D" id="3.40.50.300">
    <property type="entry name" value="P-loop containing nucleotide triphosphate hydrolases"/>
    <property type="match status" value="1"/>
</dbReference>
<protein>
    <submittedName>
        <fullName evidence="4">Zonular occludens toxin</fullName>
    </submittedName>
</protein>
<keyword evidence="2" id="KW-0472">Membrane</keyword>
<feature type="region of interest" description="Disordered" evidence="1">
    <location>
        <begin position="415"/>
        <end position="444"/>
    </location>
</feature>
<sequence length="444" mass="49831">MLVFNEGVPRSGKSYDAVKHHILPALREGRRVYARLNGLRHELIAQYLEMSEARIRELLFVVNTDDVLNTFVCYRDEVDGKWCIEDRFKDVLIVIDEVHEFYVESRAPLAPQIENFWALLGQNGGDAVLMTQWIKRMHPAIRARIERKHSFQKLTVVGLKNRYRVTYYHTVAAGKFEKVGSQTFKYDASIFPLYDGYAPGARNTEVYSQGKRTVWAVMLIKAIFFLALGVVGFHFYSRYFGGAGLSTHDVSSPSSSGVGQVFKPGQVVSGPVHQDVSASASVMPPVDPLSDLGPEQRYIFDLNAKGRLRLAALAQVGHEYRAWVQWINTENLVIEQLDLEQLRALGFDVSVHSYGVRISVLSHVLVATAWPWREPVRETDPRLYNLSRDQQGAVSIASAASDAHGEPAVQGGMIEKGERAMGTFPESPGYEHRDDLGRGSSFSR</sequence>
<dbReference type="EMBL" id="VDCJ01000335">
    <property type="protein sequence ID" value="MRU23246.1"/>
    <property type="molecule type" value="Genomic_DNA"/>
</dbReference>
<proteinExistence type="predicted"/>